<keyword evidence="1" id="KW-0119">Carbohydrate metabolism</keyword>
<proteinExistence type="predicted"/>
<dbReference type="SUPFAM" id="SSF51658">
    <property type="entry name" value="Xylose isomerase-like"/>
    <property type="match status" value="1"/>
</dbReference>
<dbReference type="PANTHER" id="PTHR12110">
    <property type="entry name" value="HYDROXYPYRUVATE ISOMERASE"/>
    <property type="match status" value="1"/>
</dbReference>
<evidence type="ECO:0000313" key="3">
    <source>
        <dbReference type="EMBL" id="GGC97355.1"/>
    </source>
</evidence>
<dbReference type="RefSeq" id="WP_188668804.1">
    <property type="nucleotide sequence ID" value="NZ_BMJI01000019.1"/>
</dbReference>
<gene>
    <name evidence="3" type="ORF">GCM10011512_25450</name>
</gene>
<reference evidence="4" key="1">
    <citation type="journal article" date="2019" name="Int. J. Syst. Evol. Microbiol.">
        <title>The Global Catalogue of Microorganisms (GCM) 10K type strain sequencing project: providing services to taxonomists for standard genome sequencing and annotation.</title>
        <authorList>
            <consortium name="The Broad Institute Genomics Platform"/>
            <consortium name="The Broad Institute Genome Sequencing Center for Infectious Disease"/>
            <person name="Wu L."/>
            <person name="Ma J."/>
        </authorList>
    </citation>
    <scope>NUCLEOTIDE SEQUENCE [LARGE SCALE GENOMIC DNA]</scope>
    <source>
        <strain evidence="4">CGMCC 1.15480</strain>
    </source>
</reference>
<dbReference type="EMBL" id="BMJI01000019">
    <property type="protein sequence ID" value="GGC97355.1"/>
    <property type="molecule type" value="Genomic_DNA"/>
</dbReference>
<dbReference type="Proteomes" id="UP000597761">
    <property type="component" value="Unassembled WGS sequence"/>
</dbReference>
<evidence type="ECO:0000256" key="1">
    <source>
        <dbReference type="ARBA" id="ARBA00023277"/>
    </source>
</evidence>
<dbReference type="PANTHER" id="PTHR12110:SF48">
    <property type="entry name" value="BLL3656 PROTEIN"/>
    <property type="match status" value="1"/>
</dbReference>
<protein>
    <recommendedName>
        <fullName evidence="2">Xylose isomerase-like TIM barrel domain-containing protein</fullName>
    </recommendedName>
</protein>
<dbReference type="InterPro" id="IPR013022">
    <property type="entry name" value="Xyl_isomerase-like_TIM-brl"/>
</dbReference>
<dbReference type="InterPro" id="IPR036237">
    <property type="entry name" value="Xyl_isomerase-like_sf"/>
</dbReference>
<feature type="domain" description="Xylose isomerase-like TIM barrel" evidence="2">
    <location>
        <begin position="22"/>
        <end position="254"/>
    </location>
</feature>
<comment type="caution">
    <text evidence="3">The sequence shown here is derived from an EMBL/GenBank/DDBJ whole genome shotgun (WGS) entry which is preliminary data.</text>
</comment>
<accession>A0ABQ1PHQ8</accession>
<dbReference type="Gene3D" id="3.20.20.150">
    <property type="entry name" value="Divalent-metal-dependent TIM barrel enzymes"/>
    <property type="match status" value="1"/>
</dbReference>
<name>A0ABQ1PHQ8_9MICC</name>
<dbReference type="InterPro" id="IPR050312">
    <property type="entry name" value="IolE/XylAMocC-like"/>
</dbReference>
<keyword evidence="4" id="KW-1185">Reference proteome</keyword>
<evidence type="ECO:0000259" key="2">
    <source>
        <dbReference type="Pfam" id="PF01261"/>
    </source>
</evidence>
<sequence length="286" mass="29974">MREIGIAHLSLLHLDPADLVTVAATAGYDFVGIRVRGATPAEDIPDQSPGSAASRAAVARLDETGLRVRDIEFLSLDGSTGREAWLPMLEAGAAYGADTLNVAGQDPDRERLVDTLATLVEDAAGYGIVPALEAISYNVIATADDASRVATRAGARVMLDPLHLVRGGSSIADVAALDRSLIPVLQLCDGPAAVPASLAVPTPLPRGMTADGEPRKVESRALRLAPGTGEFPLRELLRAVPTDTPLSLEVPDFSRAARLGALGYAEHLLAATRDLLARNPEETVTR</sequence>
<organism evidence="3 4">
    <name type="scientific">Tersicoccus solisilvae</name>
    <dbReference type="NCBI Taxonomy" id="1882339"/>
    <lineage>
        <taxon>Bacteria</taxon>
        <taxon>Bacillati</taxon>
        <taxon>Actinomycetota</taxon>
        <taxon>Actinomycetes</taxon>
        <taxon>Micrococcales</taxon>
        <taxon>Micrococcaceae</taxon>
        <taxon>Tersicoccus</taxon>
    </lineage>
</organism>
<dbReference type="Pfam" id="PF01261">
    <property type="entry name" value="AP_endonuc_2"/>
    <property type="match status" value="1"/>
</dbReference>
<evidence type="ECO:0000313" key="4">
    <source>
        <dbReference type="Proteomes" id="UP000597761"/>
    </source>
</evidence>